<dbReference type="EMBL" id="UPXX01000032">
    <property type="protein sequence ID" value="VBB47301.1"/>
    <property type="molecule type" value="Genomic_DNA"/>
</dbReference>
<gene>
    <name evidence="1" type="ORF">TRIP_B50237</name>
</gene>
<dbReference type="AlphaFoldDB" id="A0A653AHC8"/>
<accession>A0A653AHC8</accession>
<proteinExistence type="predicted"/>
<reference evidence="1" key="1">
    <citation type="submission" date="2018-07" db="EMBL/GenBank/DDBJ databases">
        <authorList>
            <consortium name="Genoscope - CEA"/>
            <person name="William W."/>
        </authorList>
    </citation>
    <scope>NUCLEOTIDE SEQUENCE</scope>
    <source>
        <strain evidence="1">IK1</strain>
    </source>
</reference>
<protein>
    <submittedName>
        <fullName evidence="1">Uncharacterized protein</fullName>
    </submittedName>
</protein>
<evidence type="ECO:0000313" key="1">
    <source>
        <dbReference type="EMBL" id="VBB47301.1"/>
    </source>
</evidence>
<name>A0A653AHC8_UNCDX</name>
<organism evidence="1">
    <name type="scientific">Uncultured Desulfatiglans sp</name>
    <dbReference type="NCBI Taxonomy" id="1748965"/>
    <lineage>
        <taxon>Bacteria</taxon>
        <taxon>Pseudomonadati</taxon>
        <taxon>Thermodesulfobacteriota</taxon>
        <taxon>Desulfobacteria</taxon>
        <taxon>Desulfatiglandales</taxon>
        <taxon>Desulfatiglandaceae</taxon>
        <taxon>Desulfatiglans</taxon>
        <taxon>environmental samples</taxon>
    </lineage>
</organism>
<sequence length="92" mass="10440">MFGVMEKQPNGFSLVKTARLSNHFEWVNKDRLTKTSRSFYSIKVKQHSRTLKEGILALSIIESFSYPLEIGGHSSPCGDRTCRMPVRIFSCG</sequence>